<dbReference type="Proteomes" id="UP000019150">
    <property type="component" value="Chromosome"/>
</dbReference>
<dbReference type="HOGENOM" id="CLU_066193_0_0_11"/>
<proteinExistence type="predicted"/>
<dbReference type="STRING" id="1415166.NONO_c67200"/>
<evidence type="ECO:0000259" key="4">
    <source>
        <dbReference type="PROSITE" id="PS01124"/>
    </source>
</evidence>
<dbReference type="RefSeq" id="WP_025352791.1">
    <property type="nucleotide sequence ID" value="NZ_CP006850.1"/>
</dbReference>
<protein>
    <submittedName>
        <fullName evidence="5">Putative transcriptional regulator</fullName>
    </submittedName>
</protein>
<name>W5TQG1_9NOCA</name>
<dbReference type="InterPro" id="IPR050204">
    <property type="entry name" value="AraC_XylS_family_regulators"/>
</dbReference>
<dbReference type="EMBL" id="CP006850">
    <property type="protein sequence ID" value="AHH21487.1"/>
    <property type="molecule type" value="Genomic_DNA"/>
</dbReference>
<evidence type="ECO:0000256" key="3">
    <source>
        <dbReference type="ARBA" id="ARBA00023163"/>
    </source>
</evidence>
<keyword evidence="3" id="KW-0804">Transcription</keyword>
<accession>W5TQG1</accession>
<evidence type="ECO:0000256" key="2">
    <source>
        <dbReference type="ARBA" id="ARBA00023125"/>
    </source>
</evidence>
<dbReference type="eggNOG" id="COG2207">
    <property type="taxonomic scope" value="Bacteria"/>
</dbReference>
<gene>
    <name evidence="5" type="ORF">NONO_c67200</name>
</gene>
<dbReference type="GO" id="GO:0003700">
    <property type="term" value="F:DNA-binding transcription factor activity"/>
    <property type="evidence" value="ECO:0007669"/>
    <property type="project" value="InterPro"/>
</dbReference>
<sequence length="282" mass="29864">MGTTGEWDFAGPAGAGPVPAAIIGYRGGGAGMDLRVAGAPFVTVVIEFGGDGLIVDDVAGRRALSGFVAGLPLEAMHVRGERPECVEIRVSPLRAHGLLGVPATDVGSGAVGLEDLWGARARDLRERLAAGSTWDERFELAKSFLAQSDRPDRAPDPEVVASWNRILAAHGRVRVGDLAESCGWSRKRLLSRFESQIGLTPKRAAMLVRFRHAVDGLLAGHPAADVAAVCGYSDQAHLCRDVSGFAGQTPGALAVNYVPALARQRHRAWGKFVQYRGGSLVR</sequence>
<dbReference type="SMART" id="SM00342">
    <property type="entry name" value="HTH_ARAC"/>
    <property type="match status" value="1"/>
</dbReference>
<dbReference type="PATRIC" id="fig|1415166.3.peg.6902"/>
<reference evidence="5 6" key="1">
    <citation type="journal article" date="2014" name="Appl. Environ. Microbiol.">
        <title>Insights into the Microbial Degradation of Rubber and Gutta-Percha by Analysis of the Complete Genome of Nocardia nova SH22a.</title>
        <authorList>
            <person name="Luo Q."/>
            <person name="Hiessl S."/>
            <person name="Poehlein A."/>
            <person name="Daniel R."/>
            <person name="Steinbuchel A."/>
        </authorList>
    </citation>
    <scope>NUCLEOTIDE SEQUENCE [LARGE SCALE GENOMIC DNA]</scope>
    <source>
        <strain evidence="5">SH22a</strain>
    </source>
</reference>
<keyword evidence="2" id="KW-0238">DNA-binding</keyword>
<dbReference type="GO" id="GO:0043565">
    <property type="term" value="F:sequence-specific DNA binding"/>
    <property type="evidence" value="ECO:0007669"/>
    <property type="project" value="InterPro"/>
</dbReference>
<feature type="domain" description="HTH araC/xylS-type" evidence="4">
    <location>
        <begin position="158"/>
        <end position="256"/>
    </location>
</feature>
<dbReference type="Pfam" id="PF12833">
    <property type="entry name" value="HTH_18"/>
    <property type="match status" value="1"/>
</dbReference>
<dbReference type="Gene3D" id="1.10.10.60">
    <property type="entry name" value="Homeodomain-like"/>
    <property type="match status" value="1"/>
</dbReference>
<dbReference type="PROSITE" id="PS01124">
    <property type="entry name" value="HTH_ARAC_FAMILY_2"/>
    <property type="match status" value="1"/>
</dbReference>
<dbReference type="PANTHER" id="PTHR46796">
    <property type="entry name" value="HTH-TYPE TRANSCRIPTIONAL ACTIVATOR RHAS-RELATED"/>
    <property type="match status" value="1"/>
</dbReference>
<dbReference type="AlphaFoldDB" id="W5TQG1"/>
<evidence type="ECO:0000256" key="1">
    <source>
        <dbReference type="ARBA" id="ARBA00023015"/>
    </source>
</evidence>
<organism evidence="5 6">
    <name type="scientific">Nocardia nova SH22a</name>
    <dbReference type="NCBI Taxonomy" id="1415166"/>
    <lineage>
        <taxon>Bacteria</taxon>
        <taxon>Bacillati</taxon>
        <taxon>Actinomycetota</taxon>
        <taxon>Actinomycetes</taxon>
        <taxon>Mycobacteriales</taxon>
        <taxon>Nocardiaceae</taxon>
        <taxon>Nocardia</taxon>
    </lineage>
</organism>
<dbReference type="KEGG" id="nno:NONO_c67200"/>
<evidence type="ECO:0000313" key="5">
    <source>
        <dbReference type="EMBL" id="AHH21487.1"/>
    </source>
</evidence>
<keyword evidence="6" id="KW-1185">Reference proteome</keyword>
<dbReference type="InterPro" id="IPR018060">
    <property type="entry name" value="HTH_AraC"/>
</dbReference>
<keyword evidence="1" id="KW-0805">Transcription regulation</keyword>
<dbReference type="PANTHER" id="PTHR46796:SF15">
    <property type="entry name" value="BLL1074 PROTEIN"/>
    <property type="match status" value="1"/>
</dbReference>
<evidence type="ECO:0000313" key="6">
    <source>
        <dbReference type="Proteomes" id="UP000019150"/>
    </source>
</evidence>